<dbReference type="EMBL" id="CCRH01000025">
    <property type="protein sequence ID" value="CDZ40863.1"/>
    <property type="molecule type" value="Genomic_DNA"/>
</dbReference>
<sequence length="233" mass="24269">MQSRTERDMTRITLINPNTSRATTVMMTEIARKYLPENFSVEGVTATRGVSMILNGEELAASAGGVVEMGLAAEQFSNGLIVSAFGDPGLDRLKALSSLPTVGICEASMYEASAGGRRFGIATVTPDLVASFAAKAETLGLAHLFTGTRLTSGDPLVLASDPARLHAALEIAVRECLERDGAEAVIIGGGPLGQAADDLQRALSSPVIAPIRSAVELLLSRIVHPPEAGSRAN</sequence>
<evidence type="ECO:0000256" key="1">
    <source>
        <dbReference type="ARBA" id="ARBA00038414"/>
    </source>
</evidence>
<evidence type="ECO:0000313" key="3">
    <source>
        <dbReference type="Proteomes" id="UP000046176"/>
    </source>
</evidence>
<dbReference type="Pfam" id="PF01177">
    <property type="entry name" value="Asp_Glu_race"/>
    <property type="match status" value="1"/>
</dbReference>
<dbReference type="InterPro" id="IPR052186">
    <property type="entry name" value="Hydantoin_racemase-like"/>
</dbReference>
<accession>A0A0T7G0U2</accession>
<dbReference type="GO" id="GO:0047661">
    <property type="term" value="F:amino-acid racemase activity"/>
    <property type="evidence" value="ECO:0007669"/>
    <property type="project" value="InterPro"/>
</dbReference>
<reference evidence="2 3" key="1">
    <citation type="submission" date="2014-08" db="EMBL/GenBank/DDBJ databases">
        <authorList>
            <person name="Chen Y.-H."/>
        </authorList>
    </citation>
    <scope>NUCLEOTIDE SEQUENCE [LARGE SCALE GENOMIC DNA]</scope>
</reference>
<protein>
    <submittedName>
        <fullName evidence="2">Hydantoin racemase</fullName>
    </submittedName>
</protein>
<dbReference type="InterPro" id="IPR053714">
    <property type="entry name" value="Iso_Racemase_Enz_sf"/>
</dbReference>
<dbReference type="PANTHER" id="PTHR28047:SF5">
    <property type="entry name" value="PROTEIN DCG1"/>
    <property type="match status" value="1"/>
</dbReference>
<dbReference type="AlphaFoldDB" id="A0A0T7G0U2"/>
<dbReference type="Gene3D" id="3.40.50.12500">
    <property type="match status" value="1"/>
</dbReference>
<evidence type="ECO:0000313" key="2">
    <source>
        <dbReference type="EMBL" id="CDZ40863.1"/>
    </source>
</evidence>
<dbReference type="PANTHER" id="PTHR28047">
    <property type="entry name" value="PROTEIN DCG1"/>
    <property type="match status" value="1"/>
</dbReference>
<comment type="similarity">
    <text evidence="1">Belongs to the HyuE racemase family.</text>
</comment>
<dbReference type="InterPro" id="IPR015942">
    <property type="entry name" value="Asp/Glu/hydantoin_racemase"/>
</dbReference>
<organism evidence="2 3">
    <name type="scientific">Neorhizobium galegae bv. officinalis</name>
    <dbReference type="NCBI Taxonomy" id="323656"/>
    <lineage>
        <taxon>Bacteria</taxon>
        <taxon>Pseudomonadati</taxon>
        <taxon>Pseudomonadota</taxon>
        <taxon>Alphaproteobacteria</taxon>
        <taxon>Hyphomicrobiales</taxon>
        <taxon>Rhizobiaceae</taxon>
        <taxon>Rhizobium/Agrobacterium group</taxon>
        <taxon>Neorhizobium</taxon>
    </lineage>
</organism>
<dbReference type="Proteomes" id="UP000046176">
    <property type="component" value="Unassembled WGS sequence"/>
</dbReference>
<gene>
    <name evidence="2" type="ORF">NGAL_HAMBI1145_56000</name>
</gene>
<name>A0A0T7G0U2_NEOGA</name>
<proteinExistence type="inferred from homology"/>